<gene>
    <name evidence="1" type="ORF">PL9631_940104</name>
</gene>
<evidence type="ECO:0008006" key="3">
    <source>
        <dbReference type="Google" id="ProtNLM"/>
    </source>
</evidence>
<keyword evidence="2" id="KW-1185">Reference proteome</keyword>
<evidence type="ECO:0000313" key="2">
    <source>
        <dbReference type="Proteomes" id="UP000182190"/>
    </source>
</evidence>
<dbReference type="AlphaFoldDB" id="A0A7Z9E5I0"/>
<reference evidence="1" key="1">
    <citation type="submission" date="2019-10" db="EMBL/GenBank/DDBJ databases">
        <authorList>
            <consortium name="Genoscope - CEA"/>
            <person name="William W."/>
        </authorList>
    </citation>
    <scope>NUCLEOTIDE SEQUENCE [LARGE SCALE GENOMIC DNA]</scope>
    <source>
        <strain evidence="1">BBR_PRJEB10994</strain>
    </source>
</reference>
<dbReference type="OrthoDB" id="532875at2"/>
<dbReference type="Proteomes" id="UP000182190">
    <property type="component" value="Unassembled WGS sequence"/>
</dbReference>
<evidence type="ECO:0000313" key="1">
    <source>
        <dbReference type="EMBL" id="VXD25324.1"/>
    </source>
</evidence>
<dbReference type="EMBL" id="CZCS02000239">
    <property type="protein sequence ID" value="VXD25324.1"/>
    <property type="molecule type" value="Genomic_DNA"/>
</dbReference>
<name>A0A7Z9E5I0_9CYAN</name>
<dbReference type="RefSeq" id="WP_083622497.1">
    <property type="nucleotide sequence ID" value="NZ_LR735021.1"/>
</dbReference>
<protein>
    <recommendedName>
        <fullName evidence="3">DUF2281 domain-containing protein</fullName>
    </recommendedName>
</protein>
<comment type="caution">
    <text evidence="1">The sequence shown here is derived from an EMBL/GenBank/DDBJ whole genome shotgun (WGS) entry which is preliminary data.</text>
</comment>
<accession>A0A7Z9E5I0</accession>
<organism evidence="1 2">
    <name type="scientific">Planktothrix paucivesiculata PCC 9631</name>
    <dbReference type="NCBI Taxonomy" id="671071"/>
    <lineage>
        <taxon>Bacteria</taxon>
        <taxon>Bacillati</taxon>
        <taxon>Cyanobacteriota</taxon>
        <taxon>Cyanophyceae</taxon>
        <taxon>Oscillatoriophycideae</taxon>
        <taxon>Oscillatoriales</taxon>
        <taxon>Microcoleaceae</taxon>
        <taxon>Planktothrix</taxon>
    </lineage>
</organism>
<sequence length="95" mass="10950">MNTIKLRKHIEQNLLQISADNLKIIAEFVEFIKQKENPENINYPLPENISYKPASGQSVLRHAGQWVGDDLQDCLDLVNQTRGKVLVNRHINPFE</sequence>
<proteinExistence type="predicted"/>